<evidence type="ECO:0000256" key="7">
    <source>
        <dbReference type="PIRSR" id="PIRSR004789-51"/>
    </source>
</evidence>
<feature type="binding site" evidence="7">
    <location>
        <position position="150"/>
    </location>
    <ligand>
        <name>Fe cation</name>
        <dbReference type="ChEBI" id="CHEBI:24875"/>
        <label>2</label>
    </ligand>
</feature>
<evidence type="ECO:0000313" key="8">
    <source>
        <dbReference type="EMBL" id="KNY25101.1"/>
    </source>
</evidence>
<name>A0A0L6JGV9_9FIRM</name>
<evidence type="ECO:0000313" key="9">
    <source>
        <dbReference type="Proteomes" id="UP000036923"/>
    </source>
</evidence>
<dbReference type="NCBIfam" id="TIGR00282">
    <property type="entry name" value="TIGR00282 family metallophosphoesterase"/>
    <property type="match status" value="1"/>
</dbReference>
<sequence length="261" mass="28738">MRVLFIGDIVGSPGRKAAKEMISKLKKEEEIDFCIANGENAAGGSGITYVIAQELYNSGVDGITMGNHTWSKNEILNFIESDNRLARPANYPQDLPGKGYAILNGKNGKLAIMNLLGRIYMDNIDCPFKAADRELEHIKKEVKAVVVDFHAEATSEKTALAWYLDGRVSCVLGTHTHVQTADERIFPFGTAYITDVGMTGPCDGVIGVNKDIIIKKFLTGMPQRFEVAKGRIIFNAVLLDIEEKSGKTANIRRISMIMEPK</sequence>
<organism evidence="8 9">
    <name type="scientific">Pseudobacteroides cellulosolvens ATCC 35603 = DSM 2933</name>
    <dbReference type="NCBI Taxonomy" id="398512"/>
    <lineage>
        <taxon>Bacteria</taxon>
        <taxon>Bacillati</taxon>
        <taxon>Bacillota</taxon>
        <taxon>Clostridia</taxon>
        <taxon>Eubacteriales</taxon>
        <taxon>Oscillospiraceae</taxon>
        <taxon>Pseudobacteroides</taxon>
    </lineage>
</organism>
<feature type="binding site" evidence="7">
    <location>
        <position position="8"/>
    </location>
    <ligand>
        <name>Fe cation</name>
        <dbReference type="ChEBI" id="CHEBI:24875"/>
        <label>1</label>
    </ligand>
</feature>
<keyword evidence="2 7" id="KW-0479">Metal-binding</keyword>
<dbReference type="Proteomes" id="UP000036923">
    <property type="component" value="Unassembled WGS sequence"/>
</dbReference>
<keyword evidence="3" id="KW-0378">Hydrolase</keyword>
<evidence type="ECO:0000256" key="4">
    <source>
        <dbReference type="ARBA" id="ARBA00023004"/>
    </source>
</evidence>
<dbReference type="EMBL" id="LGTC01000001">
    <property type="protein sequence ID" value="KNY25101.1"/>
    <property type="molecule type" value="Genomic_DNA"/>
</dbReference>
<feature type="binding site" evidence="7">
    <location>
        <position position="67"/>
    </location>
    <ligand>
        <name>Fe cation</name>
        <dbReference type="ChEBI" id="CHEBI:24875"/>
        <label>2</label>
    </ligand>
</feature>
<reference evidence="9" key="1">
    <citation type="submission" date="2015-07" db="EMBL/GenBank/DDBJ databases">
        <title>Near-Complete Genome Sequence of the Cellulolytic Bacterium Bacteroides (Pseudobacteroides) cellulosolvens ATCC 35603.</title>
        <authorList>
            <person name="Dassa B."/>
            <person name="Utturkar S.M."/>
            <person name="Klingeman D.M."/>
            <person name="Hurt R.A."/>
            <person name="Keller M."/>
            <person name="Xu J."/>
            <person name="Reddy Y.H.K."/>
            <person name="Borovok I."/>
            <person name="Grinberg I.R."/>
            <person name="Lamed R."/>
            <person name="Zhivin O."/>
            <person name="Bayer E.A."/>
            <person name="Brown S.D."/>
        </authorList>
    </citation>
    <scope>NUCLEOTIDE SEQUENCE [LARGE SCALE GENOMIC DNA]</scope>
    <source>
        <strain evidence="9">DSM 2933</strain>
    </source>
</reference>
<dbReference type="GO" id="GO:0046872">
    <property type="term" value="F:metal ion binding"/>
    <property type="evidence" value="ECO:0007669"/>
    <property type="project" value="UniProtKB-KW"/>
</dbReference>
<dbReference type="InterPro" id="IPR005235">
    <property type="entry name" value="YmdB-like"/>
</dbReference>
<dbReference type="Pfam" id="PF13277">
    <property type="entry name" value="YmdB"/>
    <property type="match status" value="1"/>
</dbReference>
<feature type="active site" description="Proton donor" evidence="6">
    <location>
        <position position="68"/>
    </location>
</feature>
<dbReference type="CDD" id="cd07382">
    <property type="entry name" value="MPP_DR1281"/>
    <property type="match status" value="1"/>
</dbReference>
<dbReference type="FunFam" id="3.60.21.10:FF:000016">
    <property type="entry name" value="Putative metallophosphoesterase"/>
    <property type="match status" value="1"/>
</dbReference>
<dbReference type="PATRIC" id="fig|398512.5.peg.376"/>
<feature type="binding site" evidence="7">
    <location>
        <position position="39"/>
    </location>
    <ligand>
        <name>Fe cation</name>
        <dbReference type="ChEBI" id="CHEBI:24875"/>
        <label>2</label>
    </ligand>
</feature>
<dbReference type="PANTHER" id="PTHR36303">
    <property type="entry name" value="2',3'-CYCLIC-NUCLEOTIDE 2'-PHOSPHODIESTERASE"/>
    <property type="match status" value="1"/>
</dbReference>
<proteinExistence type="inferred from homology"/>
<feature type="binding site" evidence="7">
    <location>
        <position position="39"/>
    </location>
    <ligand>
        <name>Fe cation</name>
        <dbReference type="ChEBI" id="CHEBI:24875"/>
        <label>1</label>
    </ligand>
</feature>
<feature type="binding site" evidence="7">
    <location>
        <position position="177"/>
    </location>
    <ligand>
        <name>Fe cation</name>
        <dbReference type="ChEBI" id="CHEBI:24875"/>
        <label>1</label>
    </ligand>
</feature>
<feature type="binding site" evidence="7">
    <location>
        <position position="40"/>
    </location>
    <ligand>
        <name>Fe cation</name>
        <dbReference type="ChEBI" id="CHEBI:24875"/>
        <label>1</label>
    </ligand>
</feature>
<dbReference type="PANTHER" id="PTHR36303:SF1">
    <property type="entry name" value="2',3'-CYCLIC-NUCLEOTIDE 2'-PHOSPHODIESTERASE"/>
    <property type="match status" value="1"/>
</dbReference>
<evidence type="ECO:0000256" key="1">
    <source>
        <dbReference type="ARBA" id="ARBA00001965"/>
    </source>
</evidence>
<dbReference type="PIRSF" id="PIRSF004789">
    <property type="entry name" value="DR1281"/>
    <property type="match status" value="1"/>
</dbReference>
<feature type="binding site" evidence="7">
    <location>
        <position position="175"/>
    </location>
    <ligand>
        <name>Fe cation</name>
        <dbReference type="ChEBI" id="CHEBI:24875"/>
        <label>2</label>
    </ligand>
</feature>
<dbReference type="SUPFAM" id="SSF56300">
    <property type="entry name" value="Metallo-dependent phosphatases"/>
    <property type="match status" value="1"/>
</dbReference>
<accession>A0A0L6JGV9</accession>
<keyword evidence="9" id="KW-1185">Reference proteome</keyword>
<comment type="similarity">
    <text evidence="5">Belongs to the YmdB-like family.</text>
</comment>
<dbReference type="Gene3D" id="3.60.21.10">
    <property type="match status" value="1"/>
</dbReference>
<evidence type="ECO:0000256" key="3">
    <source>
        <dbReference type="ARBA" id="ARBA00022801"/>
    </source>
</evidence>
<evidence type="ECO:0000256" key="5">
    <source>
        <dbReference type="ARBA" id="ARBA00061401"/>
    </source>
</evidence>
<evidence type="ECO:0008006" key="10">
    <source>
        <dbReference type="Google" id="ProtNLM"/>
    </source>
</evidence>
<protein>
    <recommendedName>
        <fullName evidence="10">Metallophosphoesterase</fullName>
    </recommendedName>
</protein>
<dbReference type="AlphaFoldDB" id="A0A0L6JGV9"/>
<dbReference type="OrthoDB" id="9801109at2"/>
<dbReference type="InterPro" id="IPR029052">
    <property type="entry name" value="Metallo-depent_PP-like"/>
</dbReference>
<dbReference type="RefSeq" id="WP_036946277.1">
    <property type="nucleotide sequence ID" value="NZ_KN050763.1"/>
</dbReference>
<evidence type="ECO:0000256" key="6">
    <source>
        <dbReference type="PIRSR" id="PIRSR004789-50"/>
    </source>
</evidence>
<dbReference type="GO" id="GO:0004113">
    <property type="term" value="F:2',3'-cyclic-nucleotide 3'-phosphodiesterase activity"/>
    <property type="evidence" value="ECO:0007669"/>
    <property type="project" value="TreeGrafter"/>
</dbReference>
<gene>
    <name evidence="8" type="ORF">Bccel_0358</name>
</gene>
<keyword evidence="4" id="KW-0408">Iron</keyword>
<evidence type="ECO:0000256" key="2">
    <source>
        <dbReference type="ARBA" id="ARBA00022723"/>
    </source>
</evidence>
<comment type="caution">
    <text evidence="8">The sequence shown here is derived from an EMBL/GenBank/DDBJ whole genome shotgun (WGS) entry which is preliminary data.</text>
</comment>
<comment type="cofactor">
    <cofactor evidence="1">
        <name>Fe(3+)</name>
        <dbReference type="ChEBI" id="CHEBI:29034"/>
    </cofactor>
</comment>
<dbReference type="STRING" id="398512.Bccel_0358"/>
<dbReference type="eggNOG" id="COG1692">
    <property type="taxonomic scope" value="Bacteria"/>
</dbReference>